<reference evidence="9" key="1">
    <citation type="journal article" date="2014" name="Proc. Natl. Acad. Sci. U.S.A.">
        <title>Baculovirus resistance in codling moth is virus isolate-dependent and the consequence of a mutation in viral gene pe38.</title>
        <authorList>
            <person name="Gebhardt M.M."/>
            <person name="Eberle K.E."/>
            <person name="Radtke P."/>
            <person name="Jehle J.A."/>
        </authorList>
    </citation>
    <scope>NUCLEOTIDE SEQUENCE</scope>
    <source>
        <strain evidence="9">CpGV-S</strain>
    </source>
</reference>
<keyword evidence="5" id="KW-0325">Glycoprotein</keyword>
<dbReference type="InterPro" id="IPR002557">
    <property type="entry name" value="Chitin-bd_dom"/>
</dbReference>
<evidence type="ECO:0000256" key="2">
    <source>
        <dbReference type="ARBA" id="ARBA00022729"/>
    </source>
</evidence>
<keyword evidence="4" id="KW-1015">Disulfide bond</keyword>
<evidence type="ECO:0000259" key="8">
    <source>
        <dbReference type="PROSITE" id="PS51807"/>
    </source>
</evidence>
<name>A0A097P0T7_GVCP</name>
<feature type="domain" description="Chitin-binding type-2" evidence="7">
    <location>
        <begin position="384"/>
        <end position="442"/>
    </location>
</feature>
<keyword evidence="3" id="KW-0677">Repeat</keyword>
<keyword evidence="6" id="KW-0472">Membrane</keyword>
<dbReference type="PROSITE" id="PS50940">
    <property type="entry name" value="CHIT_BIND_II"/>
    <property type="match status" value="1"/>
</dbReference>
<evidence type="ECO:0000256" key="4">
    <source>
        <dbReference type="ARBA" id="ARBA00023157"/>
    </source>
</evidence>
<dbReference type="GO" id="GO:0005576">
    <property type="term" value="C:extracellular region"/>
    <property type="evidence" value="ECO:0007669"/>
    <property type="project" value="InterPro"/>
</dbReference>
<dbReference type="EMBL" id="MN696169">
    <property type="protein sequence ID" value="QGY99833.1"/>
    <property type="molecule type" value="Genomic_DNA"/>
</dbReference>
<feature type="domain" description="Zinc finger C2HC baculovirus (BV)-type profile" evidence="8">
    <location>
        <begin position="150"/>
        <end position="199"/>
    </location>
</feature>
<evidence type="ECO:0000313" key="9">
    <source>
        <dbReference type="EMBL" id="AIU36748.1"/>
    </source>
</evidence>
<keyword evidence="6" id="KW-1133">Transmembrane helix</keyword>
<evidence type="ECO:0000313" key="10">
    <source>
        <dbReference type="EMBL" id="QGY99833.1"/>
    </source>
</evidence>
<evidence type="ECO:0000256" key="1">
    <source>
        <dbReference type="ARBA" id="ARBA00022669"/>
    </source>
</evidence>
<organism evidence="9">
    <name type="scientific">Cydia pomonella granulosis virus</name>
    <name type="common">CpGV</name>
    <name type="synonym">Cydia pomonella granulovirus</name>
    <dbReference type="NCBI Taxonomy" id="28289"/>
    <lineage>
        <taxon>Viruses</taxon>
        <taxon>Viruses incertae sedis</taxon>
        <taxon>Naldaviricetes</taxon>
        <taxon>Lefavirales</taxon>
        <taxon>Baculoviridae</taxon>
        <taxon>Betabaculovirus</taxon>
        <taxon>Betabaculovirus cypomonellae</taxon>
    </lineage>
</organism>
<keyword evidence="6" id="KW-0812">Transmembrane</keyword>
<feature type="transmembrane region" description="Helical" evidence="6">
    <location>
        <begin position="7"/>
        <end position="26"/>
    </location>
</feature>
<keyword evidence="2" id="KW-0732">Signal</keyword>
<dbReference type="Pfam" id="PF08475">
    <property type="entry name" value="Baculo_VP91_N"/>
    <property type="match status" value="1"/>
</dbReference>
<organismHost>
    <name type="scientific">Cydia pomonella</name>
    <name type="common">Codling moth</name>
    <dbReference type="NCBI Taxonomy" id="82600"/>
</organismHost>
<dbReference type="InterPro" id="IPR013682">
    <property type="entry name" value="BaculoV_Vp91_N"/>
</dbReference>
<dbReference type="EMBL" id="KM217573">
    <property type="protein sequence ID" value="AIU36748.1"/>
    <property type="molecule type" value="Genomic_DNA"/>
</dbReference>
<keyword evidence="1" id="KW-0147">Chitin-binding</keyword>
<protein>
    <submittedName>
        <fullName evidence="9">ORF101 vp91 capsid</fullName>
    </submittedName>
    <submittedName>
        <fullName evidence="10">VP91 capsid protein</fullName>
    </submittedName>
</protein>
<evidence type="ECO:0000259" key="7">
    <source>
        <dbReference type="PROSITE" id="PS50940"/>
    </source>
</evidence>
<dbReference type="GO" id="GO:0008061">
    <property type="term" value="F:chitin binding"/>
    <property type="evidence" value="ECO:0007669"/>
    <property type="project" value="UniProtKB-KW"/>
</dbReference>
<gene>
    <name evidence="9" type="primary">orf101</name>
</gene>
<evidence type="ECO:0000256" key="3">
    <source>
        <dbReference type="ARBA" id="ARBA00022737"/>
    </source>
</evidence>
<dbReference type="PROSITE" id="PS51807">
    <property type="entry name" value="ZF_C2HC_BV"/>
    <property type="match status" value="1"/>
</dbReference>
<evidence type="ECO:0000256" key="5">
    <source>
        <dbReference type="ARBA" id="ARBA00023180"/>
    </source>
</evidence>
<sequence length="665" mass="74192">MLSPSTILLVVILVCAVLLFYNQLIVDDFDNESFTSRLNVLKEYLRTVGDHNSIPPVLAYVSHIVGTNEYIVTYFSTNNMHTVGRQMHNETVETFNFATQSFDRVTGGGSSREVASVSYVSHDTEKFVAHTDDGDVVVECGDGVFDGVQCVPMSVCDRPNVDLPLTEDRLNLLLFNQHAARRRPLTDNHITHPTAYIHCDANQTPHITECLNGEVFEGTRCVYDPPLTTNGQGLVTSVDVVKVVEGNSGGIVTNNKYKKSKHYNNIKTYTTSSLHTPMSGPTNYEAGYKTANHKVTDIKIVEHNESDFIRRISDEKSFSKILPTKVGLVAITVNKTRVTNKKFAYNLVNSAPYHPPTNVIDNLPTNKKEPLFMMPVNYAYPFDATPCLEHGTGHTFTSNKVASNQYFECLDTNNNLFLHSCTNNLTFNDGVHQCDSEFDCAQFENGTGTIVNSISNDNISFDTGASVCEGGRITRVTECDTGDFIADKVFKHPLTVSFNVQLPKQIFNSETNSCEEYNVDRVRIINDSFEVVVEERADLGSHMVGRVSKIVDAKKFMDGEAVSDFVTYSRDVGEVGLRWKTFTAVDCYGEERISVDPFDNSRYNVCEGGEFVDQVVLKEDEFVKGGEVVRVAGYRGECRYGDHEPYFDLAQRNVGDYSCLFTVPV</sequence>
<evidence type="ECO:0000256" key="6">
    <source>
        <dbReference type="SAM" id="Phobius"/>
    </source>
</evidence>
<proteinExistence type="predicted"/>
<accession>A0A097P0T7</accession>
<reference evidence="10" key="2">
    <citation type="journal article" date="2019" name="Virology">
        <title>Single nucleotide polymorphism (SNP) frequencies and distribution reveal complex genetic composition of seven novel natural isolates of Cydia pomonella granulovirus.</title>
        <authorList>
            <person name="Fan J."/>
            <person name="Wennmann J.T."/>
            <person name="Wang D."/>
            <person name="Jehle J.A."/>
        </authorList>
    </citation>
    <scope>NUCLEOTIDE SEQUENCE</scope>
    <source>
        <strain evidence="10">CpGV-WW</strain>
    </source>
</reference>